<feature type="compositionally biased region" description="Polar residues" evidence="1">
    <location>
        <begin position="155"/>
        <end position="186"/>
    </location>
</feature>
<gene>
    <name evidence="2" type="ORF">A0J61_03721</name>
</gene>
<feature type="compositionally biased region" description="Low complexity" evidence="1">
    <location>
        <begin position="187"/>
        <end position="198"/>
    </location>
</feature>
<dbReference type="OrthoDB" id="2263676at2759"/>
<feature type="region of interest" description="Disordered" evidence="1">
    <location>
        <begin position="1"/>
        <end position="67"/>
    </location>
</feature>
<reference evidence="2 3" key="1">
    <citation type="submission" date="2016-03" db="EMBL/GenBank/DDBJ databases">
        <title>Choanephora cucurbitarum.</title>
        <authorList>
            <person name="Min B."/>
            <person name="Park H."/>
            <person name="Park J.-H."/>
            <person name="Shin H.-D."/>
            <person name="Choi I.-G."/>
        </authorList>
    </citation>
    <scope>NUCLEOTIDE SEQUENCE [LARGE SCALE GENOMIC DNA]</scope>
    <source>
        <strain evidence="2 3">KUS-F28377</strain>
    </source>
</reference>
<feature type="region of interest" description="Disordered" evidence="1">
    <location>
        <begin position="114"/>
        <end position="222"/>
    </location>
</feature>
<feature type="compositionally biased region" description="Polar residues" evidence="1">
    <location>
        <begin position="40"/>
        <end position="59"/>
    </location>
</feature>
<dbReference type="EMBL" id="LUGH01000166">
    <property type="protein sequence ID" value="OBZ88224.1"/>
    <property type="molecule type" value="Genomic_DNA"/>
</dbReference>
<evidence type="ECO:0000313" key="2">
    <source>
        <dbReference type="EMBL" id="OBZ88224.1"/>
    </source>
</evidence>
<accession>A0A1C7NLN5</accession>
<evidence type="ECO:0000313" key="3">
    <source>
        <dbReference type="Proteomes" id="UP000093000"/>
    </source>
</evidence>
<feature type="compositionally biased region" description="Polar residues" evidence="1">
    <location>
        <begin position="127"/>
        <end position="147"/>
    </location>
</feature>
<dbReference type="AlphaFoldDB" id="A0A1C7NLN5"/>
<organism evidence="2 3">
    <name type="scientific">Choanephora cucurbitarum</name>
    <dbReference type="NCBI Taxonomy" id="101091"/>
    <lineage>
        <taxon>Eukaryota</taxon>
        <taxon>Fungi</taxon>
        <taxon>Fungi incertae sedis</taxon>
        <taxon>Mucoromycota</taxon>
        <taxon>Mucoromycotina</taxon>
        <taxon>Mucoromycetes</taxon>
        <taxon>Mucorales</taxon>
        <taxon>Mucorineae</taxon>
        <taxon>Choanephoraceae</taxon>
        <taxon>Choanephoroideae</taxon>
        <taxon>Choanephora</taxon>
    </lineage>
</organism>
<evidence type="ECO:0000256" key="1">
    <source>
        <dbReference type="SAM" id="MobiDB-lite"/>
    </source>
</evidence>
<dbReference type="InParanoid" id="A0A1C7NLN5"/>
<sequence>MSDNIGFNTHSRTGGNLNDDQQFVDQPSLQDNSGYEDVSGFNSGARQQSQTYGATQGTDTDFYGGNDNIQGRTDAAYNNDNLDSNISSYGNADATQTSYGGNTDLGGNAGYRQTNATTGYGGEGRVTDTSGLQNSSYGTTDNSTAYGSNDMAGTYGSSDQTQFDSANQPMSTGGNLDQPYHHQQNVGGHPQAGAQHQQGIGGKVEGMLEKLADKISPGHGKH</sequence>
<protein>
    <submittedName>
        <fullName evidence="2">Uncharacterized protein</fullName>
    </submittedName>
</protein>
<dbReference type="Proteomes" id="UP000093000">
    <property type="component" value="Unassembled WGS sequence"/>
</dbReference>
<keyword evidence="3" id="KW-1185">Reference proteome</keyword>
<name>A0A1C7NLN5_9FUNG</name>
<comment type="caution">
    <text evidence="2">The sequence shown here is derived from an EMBL/GenBank/DDBJ whole genome shotgun (WGS) entry which is preliminary data.</text>
</comment>
<feature type="compositionally biased region" description="Polar residues" evidence="1">
    <location>
        <begin position="1"/>
        <end position="33"/>
    </location>
</feature>
<proteinExistence type="predicted"/>